<comment type="similarity">
    <text evidence="1">Belongs to the methyltransferase superfamily. LaeA methyltransferase family.</text>
</comment>
<feature type="compositionally biased region" description="Basic and acidic residues" evidence="2">
    <location>
        <begin position="378"/>
        <end position="390"/>
    </location>
</feature>
<protein>
    <recommendedName>
        <fullName evidence="5">Methyltransferase domain-containing protein</fullName>
    </recommendedName>
</protein>
<dbReference type="InterPro" id="IPR029063">
    <property type="entry name" value="SAM-dependent_MTases_sf"/>
</dbReference>
<dbReference type="Gene3D" id="3.40.50.150">
    <property type="entry name" value="Vaccinia Virus protein VP39"/>
    <property type="match status" value="1"/>
</dbReference>
<reference evidence="3" key="1">
    <citation type="submission" date="2020-01" db="EMBL/GenBank/DDBJ databases">
        <title>Identification and distribution of gene clusters putatively required for synthesis of sphingolipid metabolism inhibitors in phylogenetically diverse species of the filamentous fungus Fusarium.</title>
        <authorList>
            <person name="Kim H.-S."/>
            <person name="Busman M."/>
            <person name="Brown D.W."/>
            <person name="Divon H."/>
            <person name="Uhlig S."/>
            <person name="Proctor R.H."/>
        </authorList>
    </citation>
    <scope>NUCLEOTIDE SEQUENCE</scope>
    <source>
        <strain evidence="3">NRRL 53441</strain>
    </source>
</reference>
<comment type="caution">
    <text evidence="3">The sequence shown here is derived from an EMBL/GenBank/DDBJ whole genome shotgun (WGS) entry which is preliminary data.</text>
</comment>
<sequence length="847" mass="94055">MSIVQQHQALSLSSPLVLPFDEKEFSQPRIGRGICCSPKDIWYSNNHWAEDSKCAGLFAKAEETKRLLKPGLDDIWASSSFWVLFKRITVADATLSIELRMAGCPTDGRKKIELYPSVWLRTADEVVESNTPWKAIKVLVKKLKLNSPQYANIYVEGGGRLGDGNVSVAKENLPLEKGITFPGGEVLYTHILAQPPGVSACGLLCLITIVKDETILEQNLSRVGGLVTYVLPRQAVTSGHAMLQYFLQSYASHCRFPEYQEKPCLDVFANLDSDSDEESDDDIELVRNHQVCDIGQQLGQAVGYVDVASLTNWVSVLPSSTINFIVQVVKKATESLAWELDSSHPIPADFTLIADIADWGHDNYYVNPQSEESPPDALPREKRWVSGHNNDDSLDNREVIILLDQDSESPVASLQPGRIPLIIGNATFSTRKIHLQAPIARGTSGSWVVDRMSGALCGSIILVYDGEPFALMITAQTLLSNIKSYSNLTTDNEISPVIAEPLHQSLSAITSSEMRETRSSNLQEISSCLGFPDTSDKCGSDSSSEYSVGSLTSSIFNYAVINGRTYQDADGKYWAPNDEKACEVLDVLHHEAVLILENKLFLAPLDKSQVHRVLDIGTGTGIWAIDFADDFPDAQVFGTDISPIQPTFIPRNLQFYIDDFTKESTFPHDSMDFIHMRFLGGSVSDWRQLYEDAFLVTRPGGWIEAHEYDPKLHSQNGPIEHGSTIDEWGNIFQAGCEWLGTSFIPLPSDVQTKRLEAAGFVDVQSRTIRVPIGLWPKEKDLKNIGFCAKLGISLDIQGRIGFLANVCGWKNEDIMDYCAKFEQELSSTMAQLYYYQQVVWGRKPEAV</sequence>
<dbReference type="SUPFAM" id="SSF53335">
    <property type="entry name" value="S-adenosyl-L-methionine-dependent methyltransferases"/>
    <property type="match status" value="1"/>
</dbReference>
<dbReference type="GO" id="GO:0008168">
    <property type="term" value="F:methyltransferase activity"/>
    <property type="evidence" value="ECO:0007669"/>
    <property type="project" value="TreeGrafter"/>
</dbReference>
<dbReference type="EMBL" id="JAADJG010000289">
    <property type="protein sequence ID" value="KAF4449346.1"/>
    <property type="molecule type" value="Genomic_DNA"/>
</dbReference>
<dbReference type="AlphaFoldDB" id="A0A8H4KFV9"/>
<evidence type="ECO:0000256" key="1">
    <source>
        <dbReference type="ARBA" id="ARBA00038158"/>
    </source>
</evidence>
<dbReference type="PANTHER" id="PTHR43591">
    <property type="entry name" value="METHYLTRANSFERASE"/>
    <property type="match status" value="1"/>
</dbReference>
<feature type="region of interest" description="Disordered" evidence="2">
    <location>
        <begin position="368"/>
        <end position="390"/>
    </location>
</feature>
<dbReference type="Proteomes" id="UP000605986">
    <property type="component" value="Unassembled WGS sequence"/>
</dbReference>
<dbReference type="PANTHER" id="PTHR43591:SF10">
    <property type="entry name" value="ABC TRANSMEMBRANE TYPE-1 DOMAIN-CONTAINING PROTEIN-RELATED"/>
    <property type="match status" value="1"/>
</dbReference>
<proteinExistence type="inferred from homology"/>
<accession>A0A8H4KFV9</accession>
<evidence type="ECO:0000313" key="3">
    <source>
        <dbReference type="EMBL" id="KAF4449346.1"/>
    </source>
</evidence>
<organism evidence="3 4">
    <name type="scientific">Fusarium austroafricanum</name>
    <dbReference type="NCBI Taxonomy" id="2364996"/>
    <lineage>
        <taxon>Eukaryota</taxon>
        <taxon>Fungi</taxon>
        <taxon>Dikarya</taxon>
        <taxon>Ascomycota</taxon>
        <taxon>Pezizomycotina</taxon>
        <taxon>Sordariomycetes</taxon>
        <taxon>Hypocreomycetidae</taxon>
        <taxon>Hypocreales</taxon>
        <taxon>Nectriaceae</taxon>
        <taxon>Fusarium</taxon>
        <taxon>Fusarium concolor species complex</taxon>
    </lineage>
</organism>
<evidence type="ECO:0000313" key="4">
    <source>
        <dbReference type="Proteomes" id="UP000605986"/>
    </source>
</evidence>
<evidence type="ECO:0000256" key="2">
    <source>
        <dbReference type="SAM" id="MobiDB-lite"/>
    </source>
</evidence>
<dbReference type="OrthoDB" id="2013972at2759"/>
<name>A0A8H4KFV9_9HYPO</name>
<dbReference type="Pfam" id="PF13489">
    <property type="entry name" value="Methyltransf_23"/>
    <property type="match status" value="1"/>
</dbReference>
<keyword evidence="4" id="KW-1185">Reference proteome</keyword>
<evidence type="ECO:0008006" key="5">
    <source>
        <dbReference type="Google" id="ProtNLM"/>
    </source>
</evidence>
<dbReference type="CDD" id="cd02440">
    <property type="entry name" value="AdoMet_MTases"/>
    <property type="match status" value="1"/>
</dbReference>
<gene>
    <name evidence="3" type="ORF">F53441_7324</name>
</gene>